<dbReference type="PROSITE" id="PS00301">
    <property type="entry name" value="G_TR_1"/>
    <property type="match status" value="1"/>
</dbReference>
<evidence type="ECO:0000313" key="11">
    <source>
        <dbReference type="Ensembl" id="ENSFALP00000003053.2"/>
    </source>
</evidence>
<dbReference type="CDD" id="cd16260">
    <property type="entry name" value="EF4_III"/>
    <property type="match status" value="1"/>
</dbReference>
<dbReference type="GO" id="GO:0003924">
    <property type="term" value="F:GTPase activity"/>
    <property type="evidence" value="ECO:0007669"/>
    <property type="project" value="UniProtKB-UniRule"/>
</dbReference>
<reference evidence="11" key="2">
    <citation type="submission" date="2025-08" db="UniProtKB">
        <authorList>
            <consortium name="Ensembl"/>
        </authorList>
    </citation>
    <scope>IDENTIFICATION</scope>
</reference>
<dbReference type="Gene3D" id="3.30.70.870">
    <property type="entry name" value="Elongation Factor G (Translational Gtpase), domain 3"/>
    <property type="match status" value="1"/>
</dbReference>
<dbReference type="InterPro" id="IPR000795">
    <property type="entry name" value="T_Tr_GTP-bd_dom"/>
</dbReference>
<comment type="similarity">
    <text evidence="9">Belongs to the GTP-binding elongation factor family. LepA subfamily.</text>
</comment>
<dbReference type="FunFam" id="2.40.30.10:FF:000015">
    <property type="entry name" value="Translation factor GUF1, mitochondrial"/>
    <property type="match status" value="1"/>
</dbReference>
<dbReference type="GO" id="GO:0005759">
    <property type="term" value="C:mitochondrial matrix"/>
    <property type="evidence" value="ECO:0007669"/>
    <property type="project" value="UniProtKB-UniRule"/>
</dbReference>
<keyword evidence="3 9" id="KW-0999">Mitochondrion inner membrane</keyword>
<dbReference type="CDD" id="cd01890">
    <property type="entry name" value="LepA"/>
    <property type="match status" value="1"/>
</dbReference>
<evidence type="ECO:0000256" key="8">
    <source>
        <dbReference type="ARBA" id="ARBA00049117"/>
    </source>
</evidence>
<dbReference type="InterPro" id="IPR000640">
    <property type="entry name" value="EFG_V-like"/>
</dbReference>
<dbReference type="HAMAP" id="MF_00071">
    <property type="entry name" value="LepA"/>
    <property type="match status" value="1"/>
</dbReference>
<dbReference type="Proteomes" id="UP000016665">
    <property type="component" value="Chromosome 4"/>
</dbReference>
<dbReference type="InterPro" id="IPR035647">
    <property type="entry name" value="EFG_III/V"/>
</dbReference>
<protein>
    <submittedName>
        <fullName evidence="11">GTP binding elongation factor GUF1</fullName>
    </submittedName>
</protein>
<dbReference type="InterPro" id="IPR027417">
    <property type="entry name" value="P-loop_NTPase"/>
</dbReference>
<keyword evidence="5 9" id="KW-0496">Mitochondrion</keyword>
<evidence type="ECO:0000256" key="9">
    <source>
        <dbReference type="HAMAP-Rule" id="MF_03137"/>
    </source>
</evidence>
<dbReference type="Gene3D" id="3.40.50.300">
    <property type="entry name" value="P-loop containing nucleotide triphosphate hydrolases"/>
    <property type="match status" value="1"/>
</dbReference>
<evidence type="ECO:0000256" key="2">
    <source>
        <dbReference type="ARBA" id="ARBA00022741"/>
    </source>
</evidence>
<evidence type="ECO:0000256" key="3">
    <source>
        <dbReference type="ARBA" id="ARBA00022792"/>
    </source>
</evidence>
<proteinExistence type="inferred from homology"/>
<dbReference type="PRINTS" id="PR00315">
    <property type="entry name" value="ELONGATNFCT"/>
</dbReference>
<feature type="binding site" evidence="9">
    <location>
        <begin position="135"/>
        <end position="138"/>
    </location>
    <ligand>
        <name>GTP</name>
        <dbReference type="ChEBI" id="CHEBI:37565"/>
    </ligand>
</feature>
<dbReference type="GO" id="GO:0005743">
    <property type="term" value="C:mitochondrial inner membrane"/>
    <property type="evidence" value="ECO:0007669"/>
    <property type="project" value="UniProtKB-SubCell"/>
</dbReference>
<dbReference type="PANTHER" id="PTHR43512:SF7">
    <property type="entry name" value="TRANSLATION FACTOR GUF1, MITOCHONDRIAL"/>
    <property type="match status" value="1"/>
</dbReference>
<dbReference type="CDD" id="cd03699">
    <property type="entry name" value="EF4_II"/>
    <property type="match status" value="1"/>
</dbReference>
<evidence type="ECO:0000256" key="7">
    <source>
        <dbReference type="ARBA" id="ARBA00023136"/>
    </source>
</evidence>
<dbReference type="Pfam" id="PF03144">
    <property type="entry name" value="GTP_EFTU_D2"/>
    <property type="match status" value="1"/>
</dbReference>
<evidence type="ECO:0000256" key="6">
    <source>
        <dbReference type="ARBA" id="ARBA00023134"/>
    </source>
</evidence>
<organism evidence="11 12">
    <name type="scientific">Ficedula albicollis</name>
    <name type="common">Collared flycatcher</name>
    <name type="synonym">Muscicapa albicollis</name>
    <dbReference type="NCBI Taxonomy" id="59894"/>
    <lineage>
        <taxon>Eukaryota</taxon>
        <taxon>Metazoa</taxon>
        <taxon>Chordata</taxon>
        <taxon>Craniata</taxon>
        <taxon>Vertebrata</taxon>
        <taxon>Euteleostomi</taxon>
        <taxon>Archelosauria</taxon>
        <taxon>Archosauria</taxon>
        <taxon>Dinosauria</taxon>
        <taxon>Saurischia</taxon>
        <taxon>Theropoda</taxon>
        <taxon>Coelurosauria</taxon>
        <taxon>Aves</taxon>
        <taxon>Neognathae</taxon>
        <taxon>Neoaves</taxon>
        <taxon>Telluraves</taxon>
        <taxon>Australaves</taxon>
        <taxon>Passeriformes</taxon>
        <taxon>Muscicapidae</taxon>
        <taxon>Ficedula</taxon>
    </lineage>
</organism>
<evidence type="ECO:0000256" key="1">
    <source>
        <dbReference type="ARBA" id="ARBA00005454"/>
    </source>
</evidence>
<comment type="function">
    <text evidence="9">Promotes mitochondrial protein synthesis. May act as a fidelity factor of the translation reaction, by catalyzing a one-codon backward translocation of tRNAs on improperly translocated ribosomes. Binds to mitochondrial ribosomes in a GTP-dependent manner.</text>
</comment>
<dbReference type="GO" id="GO:0006412">
    <property type="term" value="P:translation"/>
    <property type="evidence" value="ECO:0007669"/>
    <property type="project" value="UniProtKB-KW"/>
</dbReference>
<dbReference type="InterPro" id="IPR013842">
    <property type="entry name" value="LepA_CTD"/>
</dbReference>
<dbReference type="Gene3D" id="3.30.70.2570">
    <property type="entry name" value="Elongation factor 4, C-terminal domain"/>
    <property type="match status" value="1"/>
</dbReference>
<keyword evidence="6 9" id="KW-0342">GTP-binding</keyword>
<keyword evidence="2 9" id="KW-0547">Nucleotide-binding</keyword>
<dbReference type="InterPro" id="IPR009000">
    <property type="entry name" value="Transl_B-barrel_sf"/>
</dbReference>
<evidence type="ECO:0000256" key="5">
    <source>
        <dbReference type="ARBA" id="ARBA00023128"/>
    </source>
</evidence>
<dbReference type="InterPro" id="IPR005225">
    <property type="entry name" value="Small_GTP-bd"/>
</dbReference>
<dbReference type="PANTHER" id="PTHR43512">
    <property type="entry name" value="TRANSLATION FACTOR GUF1-RELATED"/>
    <property type="match status" value="1"/>
</dbReference>
<dbReference type="GO" id="GO:0045727">
    <property type="term" value="P:positive regulation of translation"/>
    <property type="evidence" value="ECO:0007669"/>
    <property type="project" value="UniProtKB-UniRule"/>
</dbReference>
<dbReference type="SUPFAM" id="SSF52540">
    <property type="entry name" value="P-loop containing nucleoside triphosphate hydrolases"/>
    <property type="match status" value="1"/>
</dbReference>
<dbReference type="SUPFAM" id="SSF54980">
    <property type="entry name" value="EF-G C-terminal domain-like"/>
    <property type="match status" value="2"/>
</dbReference>
<reference evidence="11 12" key="1">
    <citation type="journal article" date="2012" name="Nature">
        <title>The genomic landscape of species divergence in Ficedula flycatchers.</title>
        <authorList>
            <person name="Ellegren H."/>
            <person name="Smeds L."/>
            <person name="Burri R."/>
            <person name="Olason P.I."/>
            <person name="Backstrom N."/>
            <person name="Kawakami T."/>
            <person name="Kunstner A."/>
            <person name="Makinen H."/>
            <person name="Nadachowska-Brzyska K."/>
            <person name="Qvarnstrom A."/>
            <person name="Uebbing S."/>
            <person name="Wolf J.B."/>
        </authorList>
    </citation>
    <scope>NUCLEOTIDE SEQUENCE [LARGE SCALE GENOMIC DNA]</scope>
</reference>
<dbReference type="HOGENOM" id="CLU_009995_3_3_1"/>
<dbReference type="eggNOG" id="KOG0462">
    <property type="taxonomic scope" value="Eukaryota"/>
</dbReference>
<gene>
    <name evidence="11" type="primary">GUF1</name>
</gene>
<accession>U3JJU9</accession>
<dbReference type="InterPro" id="IPR035654">
    <property type="entry name" value="LepA_IV"/>
</dbReference>
<feature type="binding site" evidence="9">
    <location>
        <begin position="16"/>
        <end position="23"/>
    </location>
    <ligand>
        <name>GTP</name>
        <dbReference type="ChEBI" id="CHEBI:37565"/>
    </ligand>
</feature>
<dbReference type="Gene3D" id="3.30.70.240">
    <property type="match status" value="1"/>
</dbReference>
<dbReference type="Gene3D" id="2.40.30.10">
    <property type="entry name" value="Translation factors"/>
    <property type="match status" value="1"/>
</dbReference>
<keyword evidence="12" id="KW-1185">Reference proteome</keyword>
<comment type="similarity">
    <text evidence="1">Belongs to the TRAFAC class translation factor GTPase superfamily. Classic translation factor GTPase family. LepA subfamily.</text>
</comment>
<dbReference type="InterPro" id="IPR031157">
    <property type="entry name" value="G_TR_CS"/>
</dbReference>
<dbReference type="CDD" id="cd03709">
    <property type="entry name" value="lepA_C"/>
    <property type="match status" value="1"/>
</dbReference>
<dbReference type="SUPFAM" id="SSF50447">
    <property type="entry name" value="Translation proteins"/>
    <property type="match status" value="1"/>
</dbReference>
<dbReference type="Pfam" id="PF00009">
    <property type="entry name" value="GTP_EFTU"/>
    <property type="match status" value="1"/>
</dbReference>
<dbReference type="GO" id="GO:0097177">
    <property type="term" value="F:mitochondrial ribosome binding"/>
    <property type="evidence" value="ECO:0007669"/>
    <property type="project" value="TreeGrafter"/>
</dbReference>
<evidence type="ECO:0000256" key="4">
    <source>
        <dbReference type="ARBA" id="ARBA00022801"/>
    </source>
</evidence>
<dbReference type="InterPro" id="IPR004161">
    <property type="entry name" value="EFTu-like_2"/>
</dbReference>
<dbReference type="AlphaFoldDB" id="U3JJU9"/>
<dbReference type="Pfam" id="PF00679">
    <property type="entry name" value="EFG_C"/>
    <property type="match status" value="1"/>
</dbReference>
<dbReference type="InterPro" id="IPR038363">
    <property type="entry name" value="LepA_C_sf"/>
</dbReference>
<dbReference type="NCBIfam" id="TIGR01393">
    <property type="entry name" value="lepA"/>
    <property type="match status" value="1"/>
</dbReference>
<dbReference type="Ensembl" id="ENSFALT00000003066.2">
    <property type="protein sequence ID" value="ENSFALP00000003053.2"/>
    <property type="gene ID" value="ENSFALG00000002932.2"/>
</dbReference>
<reference evidence="11" key="3">
    <citation type="submission" date="2025-09" db="UniProtKB">
        <authorList>
            <consortium name="Ensembl"/>
        </authorList>
    </citation>
    <scope>IDENTIFICATION</scope>
</reference>
<dbReference type="NCBIfam" id="TIGR00231">
    <property type="entry name" value="small_GTP"/>
    <property type="match status" value="1"/>
</dbReference>
<dbReference type="STRING" id="59894.ENSFALP00000003053"/>
<dbReference type="FunFam" id="3.30.70.2570:FF:000001">
    <property type="entry name" value="Translation factor GUF1, mitochondrial"/>
    <property type="match status" value="1"/>
</dbReference>
<keyword evidence="4 9" id="KW-0378">Hydrolase</keyword>
<dbReference type="PROSITE" id="PS51722">
    <property type="entry name" value="G_TR_2"/>
    <property type="match status" value="1"/>
</dbReference>
<evidence type="ECO:0000313" key="12">
    <source>
        <dbReference type="Proteomes" id="UP000016665"/>
    </source>
</evidence>
<evidence type="ECO:0000259" key="10">
    <source>
        <dbReference type="PROSITE" id="PS51722"/>
    </source>
</evidence>
<comment type="subcellular location">
    <subcellularLocation>
        <location evidence="9">Mitochondrion inner membrane</location>
        <topology evidence="9">Peripheral membrane protein</topology>
        <orientation evidence="9">Matrix side</orientation>
    </subcellularLocation>
</comment>
<dbReference type="FunFam" id="3.40.50.300:FF:000078">
    <property type="entry name" value="Elongation factor 4"/>
    <property type="match status" value="1"/>
</dbReference>
<feature type="binding site" evidence="9">
    <location>
        <begin position="81"/>
        <end position="85"/>
    </location>
    <ligand>
        <name>GTP</name>
        <dbReference type="ChEBI" id="CHEBI:37565"/>
    </ligand>
</feature>
<dbReference type="InterPro" id="IPR006297">
    <property type="entry name" value="EF-4"/>
</dbReference>
<dbReference type="Pfam" id="PF06421">
    <property type="entry name" value="LepA_C"/>
    <property type="match status" value="1"/>
</dbReference>
<keyword evidence="9" id="KW-0648">Protein biosynthesis</keyword>
<name>U3JJU9_FICAL</name>
<feature type="domain" description="Tr-type G" evidence="10">
    <location>
        <begin position="7"/>
        <end position="188"/>
    </location>
</feature>
<comment type="catalytic activity">
    <reaction evidence="8">
        <text>GTP + H2O = GDP + phosphate + H(+)</text>
        <dbReference type="Rhea" id="RHEA:19669"/>
        <dbReference type="ChEBI" id="CHEBI:15377"/>
        <dbReference type="ChEBI" id="CHEBI:15378"/>
        <dbReference type="ChEBI" id="CHEBI:37565"/>
        <dbReference type="ChEBI" id="CHEBI:43474"/>
        <dbReference type="ChEBI" id="CHEBI:58189"/>
    </reaction>
    <physiologicalReaction direction="left-to-right" evidence="8">
        <dbReference type="Rhea" id="RHEA:19670"/>
    </physiologicalReaction>
</comment>
<dbReference type="GeneTree" id="ENSGT00550000074940"/>
<keyword evidence="7 9" id="KW-0472">Membrane</keyword>
<dbReference type="GO" id="GO:0005525">
    <property type="term" value="F:GTP binding"/>
    <property type="evidence" value="ECO:0007669"/>
    <property type="project" value="UniProtKB-UniRule"/>
</dbReference>
<comment type="catalytic activity">
    <reaction evidence="9">
        <text>GTP + H2O = GDP + phosphate + H(+)</text>
        <dbReference type="Rhea" id="RHEA:19669"/>
        <dbReference type="ChEBI" id="CHEBI:15377"/>
        <dbReference type="ChEBI" id="CHEBI:15378"/>
        <dbReference type="ChEBI" id="CHEBI:37565"/>
        <dbReference type="ChEBI" id="CHEBI:43474"/>
        <dbReference type="ChEBI" id="CHEBI:58189"/>
        <dbReference type="EC" id="3.6.5.n1"/>
    </reaction>
</comment>
<sequence length="633" mass="71432">MSTYPVESIRNFSIIAHVDHGKSTLADRLLEITGTISKTDRNKQVLDKLQVERERGITVKAQSASLFYNHEGINYLLNLIDTPGHVDFSYEVSRSLSACQGVILVVDANEGIQAQTVANFYLAFEAQLSIIPVINKIDLKNADPERVEKQIEKLFDIPRDDCIRISAKQGTNVEKVLQKVIEKIPPPQCNSADPLKALVFDSTFDHYRGVIANIALFGGEIAKGQKIVSAHTKKRYEVNEVGILTPNEQPTHKLYAGQVGYLIAGMKEVTEAQIGDTLFLYKQPVEPLPGFKSAKPMVFAGMYPIDQTEYNNLKSALERLTLNDSSVTVHRDSSLALGAGWRLGFLGLLHMEVFNQRLEQEYNMSVILTAPTVPYKAVLSSAKLIKWECRRHTLLYYFKCLLTGLHYKQEYGKDEITIINPAQFPDKLSVSEYLEPTVLGTIVTPHEYIGKIITLCQDRRAVQKDMLYIDENRVMLKYLFPLNEIVVDFYDALKSLSSGYASFDYEDAGYQSADLIKMDILVNGNPVEELATVIHKDKAYAAGKLLCERLKETIPRQLFEIAIQAAIGKKIIARETLKAYRKNVVAKCYGGDITRRMKLLKRQAEGKRLMRKIGNVEVPRDAFIRVLKRETDK</sequence>
<dbReference type="FunFam" id="3.30.70.870:FF:000004">
    <property type="entry name" value="Translation factor GUF1, mitochondrial"/>
    <property type="match status" value="1"/>
</dbReference>